<sequence length="140" mass="16225">MTRTLHRLYDIEARKIFGPENLPIAHWYYLRVLAQRGELNQLELSKRVGIASTTAVPALDSMEKRGLLKRTRDPMDRRKYYVSLTDDGRRLVDKLMPEIIRIVSDSFDGVKPDDMLTFWGVLHRIAHNLTGKSDEDTIVD</sequence>
<dbReference type="PANTHER" id="PTHR42756">
    <property type="entry name" value="TRANSCRIPTIONAL REGULATOR, MARR"/>
    <property type="match status" value="1"/>
</dbReference>
<gene>
    <name evidence="5" type="ORF">AYM40_21135</name>
</gene>
<dbReference type="GO" id="GO:0003677">
    <property type="term" value="F:DNA binding"/>
    <property type="evidence" value="ECO:0007669"/>
    <property type="project" value="UniProtKB-KW"/>
</dbReference>
<dbReference type="Proteomes" id="UP000076852">
    <property type="component" value="Chromosome 2"/>
</dbReference>
<dbReference type="KEGG" id="buz:AYM40_21135"/>
<dbReference type="SMART" id="SM00347">
    <property type="entry name" value="HTH_MARR"/>
    <property type="match status" value="1"/>
</dbReference>
<dbReference type="InterPro" id="IPR036388">
    <property type="entry name" value="WH-like_DNA-bd_sf"/>
</dbReference>
<dbReference type="Gene3D" id="1.10.10.10">
    <property type="entry name" value="Winged helix-like DNA-binding domain superfamily/Winged helix DNA-binding domain"/>
    <property type="match status" value="1"/>
</dbReference>
<proteinExistence type="predicted"/>
<reference evidence="5 6" key="1">
    <citation type="journal article" date="2016" name="Gene">
        <title>PacBio SMRT assembly of a complex multi-replicon genome reveals chlorocatechol degradative operon in a region of genome plasticity.</title>
        <authorList>
            <person name="Ricker N."/>
            <person name="Shen S.Y."/>
            <person name="Goordial J."/>
            <person name="Jin S."/>
            <person name="Fulthorpe R.R."/>
        </authorList>
    </citation>
    <scope>NUCLEOTIDE SEQUENCE [LARGE SCALE GENOMIC DNA]</scope>
    <source>
        <strain evidence="5 6">OLGA172</strain>
    </source>
</reference>
<dbReference type="InterPro" id="IPR000835">
    <property type="entry name" value="HTH_MarR-typ"/>
</dbReference>
<keyword evidence="3" id="KW-0804">Transcription</keyword>
<dbReference type="PRINTS" id="PR00598">
    <property type="entry name" value="HTHMARR"/>
</dbReference>
<evidence type="ECO:0000256" key="2">
    <source>
        <dbReference type="ARBA" id="ARBA00023125"/>
    </source>
</evidence>
<organism evidence="5 6">
    <name type="scientific">Paraburkholderia phytofirmans OLGA172</name>
    <dbReference type="NCBI Taxonomy" id="1417228"/>
    <lineage>
        <taxon>Bacteria</taxon>
        <taxon>Pseudomonadati</taxon>
        <taxon>Pseudomonadota</taxon>
        <taxon>Betaproteobacteria</taxon>
        <taxon>Burkholderiales</taxon>
        <taxon>Burkholderiaceae</taxon>
        <taxon>Paraburkholderia</taxon>
    </lineage>
</organism>
<dbReference type="Pfam" id="PF01047">
    <property type="entry name" value="MarR"/>
    <property type="match status" value="1"/>
</dbReference>
<dbReference type="PROSITE" id="PS50995">
    <property type="entry name" value="HTH_MARR_2"/>
    <property type="match status" value="1"/>
</dbReference>
<dbReference type="AlphaFoldDB" id="A0A160FW03"/>
<evidence type="ECO:0000259" key="4">
    <source>
        <dbReference type="PROSITE" id="PS50995"/>
    </source>
</evidence>
<dbReference type="STRING" id="1804984.AYM40_21135"/>
<dbReference type="InterPro" id="IPR036390">
    <property type="entry name" value="WH_DNA-bd_sf"/>
</dbReference>
<protein>
    <submittedName>
        <fullName evidence="5">Transcriptional regulator</fullName>
    </submittedName>
</protein>
<keyword evidence="1" id="KW-0805">Transcription regulation</keyword>
<feature type="domain" description="HTH marR-type" evidence="4">
    <location>
        <begin position="1"/>
        <end position="127"/>
    </location>
</feature>
<evidence type="ECO:0000256" key="3">
    <source>
        <dbReference type="ARBA" id="ARBA00023163"/>
    </source>
</evidence>
<dbReference type="CDD" id="cd00090">
    <property type="entry name" value="HTH_ARSR"/>
    <property type="match status" value="1"/>
</dbReference>
<dbReference type="GO" id="GO:0003700">
    <property type="term" value="F:DNA-binding transcription factor activity"/>
    <property type="evidence" value="ECO:0007669"/>
    <property type="project" value="InterPro"/>
</dbReference>
<dbReference type="OrthoDB" id="9814496at2"/>
<evidence type="ECO:0000256" key="1">
    <source>
        <dbReference type="ARBA" id="ARBA00023015"/>
    </source>
</evidence>
<keyword evidence="6" id="KW-1185">Reference proteome</keyword>
<dbReference type="EMBL" id="CP014579">
    <property type="protein sequence ID" value="ANB77401.1"/>
    <property type="molecule type" value="Genomic_DNA"/>
</dbReference>
<accession>A0A160FW03</accession>
<keyword evidence="2" id="KW-0238">DNA-binding</keyword>
<evidence type="ECO:0000313" key="5">
    <source>
        <dbReference type="EMBL" id="ANB77401.1"/>
    </source>
</evidence>
<dbReference type="InterPro" id="IPR011991">
    <property type="entry name" value="ArsR-like_HTH"/>
</dbReference>
<evidence type="ECO:0000313" key="6">
    <source>
        <dbReference type="Proteomes" id="UP000076852"/>
    </source>
</evidence>
<dbReference type="SUPFAM" id="SSF46785">
    <property type="entry name" value="Winged helix' DNA-binding domain"/>
    <property type="match status" value="1"/>
</dbReference>
<dbReference type="PANTHER" id="PTHR42756:SF1">
    <property type="entry name" value="TRANSCRIPTIONAL REPRESSOR OF EMRAB OPERON"/>
    <property type="match status" value="1"/>
</dbReference>
<name>A0A160FW03_9BURK</name>